<keyword evidence="15" id="KW-0393">Immunoglobulin domain</keyword>
<keyword evidence="6 24" id="KW-0732">Signal</keyword>
<evidence type="ECO:0000313" key="28">
    <source>
        <dbReference type="Proteomes" id="UP000824782"/>
    </source>
</evidence>
<comment type="caution">
    <text evidence="27">The sequence shown here is derived from an EMBL/GenBank/DDBJ whole genome shotgun (WGS) entry which is preliminary data.</text>
</comment>
<keyword evidence="13" id="KW-0966">Cell projection</keyword>
<evidence type="ECO:0000256" key="3">
    <source>
        <dbReference type="ARBA" id="ARBA00022606"/>
    </source>
</evidence>
<evidence type="ECO:0000259" key="26">
    <source>
        <dbReference type="PROSITE" id="PS50853"/>
    </source>
</evidence>
<dbReference type="Proteomes" id="UP000824782">
    <property type="component" value="Unassembled WGS sequence"/>
</dbReference>
<dbReference type="GO" id="GO:0030425">
    <property type="term" value="C:dendrite"/>
    <property type="evidence" value="ECO:0007669"/>
    <property type="project" value="UniProtKB-SubCell"/>
</dbReference>
<keyword evidence="8" id="KW-0256">Endoplasmic reticulum</keyword>
<dbReference type="Pfam" id="PF07679">
    <property type="entry name" value="I-set"/>
    <property type="match status" value="1"/>
</dbReference>
<dbReference type="SMART" id="SM00408">
    <property type="entry name" value="IGc2"/>
    <property type="match status" value="1"/>
</dbReference>
<feature type="domain" description="Ig-like" evidence="25">
    <location>
        <begin position="254"/>
        <end position="346"/>
    </location>
</feature>
<feature type="region of interest" description="Disordered" evidence="22">
    <location>
        <begin position="379"/>
        <end position="411"/>
    </location>
</feature>
<gene>
    <name evidence="27" type="ORF">GDO81_004278</name>
</gene>
<feature type="chain" id="PRO_5043473612" description="Leucine-rich repeat, immunoglobulin-like domain and transmembrane domain-containing protein 1" evidence="24">
    <location>
        <begin position="23"/>
        <end position="613"/>
    </location>
</feature>
<keyword evidence="14" id="KW-0844">Vision</keyword>
<dbReference type="Pfam" id="PF13855">
    <property type="entry name" value="LRR_8"/>
    <property type="match status" value="1"/>
</dbReference>
<evidence type="ECO:0000256" key="1">
    <source>
        <dbReference type="ARBA" id="ARBA00004279"/>
    </source>
</evidence>
<evidence type="ECO:0000256" key="2">
    <source>
        <dbReference type="ARBA" id="ARBA00004389"/>
    </source>
</evidence>
<name>A0AAV6ZW57_ENGPU</name>
<evidence type="ECO:0000256" key="20">
    <source>
        <dbReference type="ARBA" id="ARBA00079569"/>
    </source>
</evidence>
<dbReference type="EMBL" id="WNYA01000011">
    <property type="protein sequence ID" value="KAG8551804.1"/>
    <property type="molecule type" value="Genomic_DNA"/>
</dbReference>
<dbReference type="PANTHER" id="PTHR45842">
    <property type="entry name" value="SYNAPTIC ADHESION-LIKE MOLECULE SALM"/>
    <property type="match status" value="1"/>
</dbReference>
<evidence type="ECO:0000256" key="16">
    <source>
        <dbReference type="ARBA" id="ARBA00046288"/>
    </source>
</evidence>
<sequence>MCISLVIFGCLVFGSLPFFCFSCPSQCSCTFHSVSDGPKSREVLCSDPEMTLTPVNIPTDTFKLRIEKTSIRRVQAEAFYLLTNLEFLWMPYNSILSLSVVTLRGLRKLQELRLDGNDLTSFPWESLASTPRLRLLDLHNNELSSIPKDAARYMKNITYLDLSSNKLLTLPQELIASWLNLHSASYFSNDHSTLILGLQDNPWLCDCSLYEMVHFLNFPSPSVAFIEPRLKCYSPRSLAGVQFNQVELRKCQSPVIHTSVAKLKTMIGSTVLLRCGTMGIPIPELTWRRSDGNPINGSVHQEIASDGMSWSMLNLPTVSYKDSGEYICKARNNLGMAETFISVLVTDSNTTDEPNDSGKYQSTEENSWMQKFKLSGNRLPDSGLQNINPNSVMKPDIKDPRNIMLSSPTKQPETERMVRAVKVIGDTDHSVSLAWKAPLAKNITVFSVLYAIFGEREMRRINVEPGKTKITIDGLIPKTKYIACVCVKGLVPRKEQCIIFSTDEAVNAGGTQKLINVVVISVACVIAVPLTLVVCCGALKRRCKKGLGRKSKDIQDSYVTFESLATGSKAKASEGEYLTRHNLDESNRLLSARSSVDSEAIPKPEGQPNEFFC</sequence>
<evidence type="ECO:0000256" key="24">
    <source>
        <dbReference type="SAM" id="SignalP"/>
    </source>
</evidence>
<dbReference type="Gene3D" id="2.60.40.10">
    <property type="entry name" value="Immunoglobulins"/>
    <property type="match status" value="2"/>
</dbReference>
<dbReference type="GO" id="GO:0005789">
    <property type="term" value="C:endoplasmic reticulum membrane"/>
    <property type="evidence" value="ECO:0007669"/>
    <property type="project" value="UniProtKB-SubCell"/>
</dbReference>
<protein>
    <recommendedName>
        <fullName evidence="18">Leucine-rich repeat, immunoglobulin-like domain and transmembrane domain-containing protein 1</fullName>
    </recommendedName>
    <alternativeName>
        <fullName evidence="19">Leucine-rich repeat-containing protein 21</fullName>
    </alternativeName>
    <alternativeName>
        <fullName evidence="21">Photoreceptor-associated LRR superfamily protein</fullName>
    </alternativeName>
    <alternativeName>
        <fullName evidence="20">Retina-specific protein PAL</fullName>
    </alternativeName>
</protein>
<dbReference type="AlphaFoldDB" id="A0AAV6ZW57"/>
<comment type="subcellular location">
    <subcellularLocation>
        <location evidence="1">Cell projection</location>
        <location evidence="1">Dendrite</location>
    </subcellularLocation>
    <subcellularLocation>
        <location evidence="16">Endomembrane system</location>
        <topology evidence="16">Single-pass type I membrane protein</topology>
    </subcellularLocation>
    <subcellularLocation>
        <location evidence="2">Endoplasmic reticulum membrane</location>
        <topology evidence="2">Single-pass membrane protein</topology>
    </subcellularLocation>
</comment>
<dbReference type="InterPro" id="IPR036116">
    <property type="entry name" value="FN3_sf"/>
</dbReference>
<feature type="transmembrane region" description="Helical" evidence="23">
    <location>
        <begin position="514"/>
        <end position="539"/>
    </location>
</feature>
<dbReference type="FunFam" id="2.60.40.10:FF:000744">
    <property type="entry name" value="Leucine rich repeat, Ig-like and transmembrane domains 1"/>
    <property type="match status" value="1"/>
</dbReference>
<dbReference type="FunFam" id="2.60.40.10:FF:000928">
    <property type="entry name" value="Leucine rich repeat, Ig-like and transmembrane domains 1"/>
    <property type="match status" value="1"/>
</dbReference>
<evidence type="ECO:0000256" key="8">
    <source>
        <dbReference type="ARBA" id="ARBA00022824"/>
    </source>
</evidence>
<dbReference type="SMART" id="SM00082">
    <property type="entry name" value="LRRCT"/>
    <property type="match status" value="1"/>
</dbReference>
<evidence type="ECO:0000256" key="22">
    <source>
        <dbReference type="SAM" id="MobiDB-lite"/>
    </source>
</evidence>
<dbReference type="InterPro" id="IPR003598">
    <property type="entry name" value="Ig_sub2"/>
</dbReference>
<evidence type="ECO:0000256" key="10">
    <source>
        <dbReference type="ARBA" id="ARBA00023136"/>
    </source>
</evidence>
<evidence type="ECO:0000256" key="23">
    <source>
        <dbReference type="SAM" id="Phobius"/>
    </source>
</evidence>
<dbReference type="Gene3D" id="3.80.10.10">
    <property type="entry name" value="Ribonuclease Inhibitor"/>
    <property type="match status" value="1"/>
</dbReference>
<dbReference type="SUPFAM" id="SSF48726">
    <property type="entry name" value="Immunoglobulin"/>
    <property type="match status" value="1"/>
</dbReference>
<comment type="function">
    <text evidence="17">Photoreceptor synaptic protein essential for normal vision. Involved in synapse formation in cone photoreceptor cells.</text>
</comment>
<evidence type="ECO:0000259" key="25">
    <source>
        <dbReference type="PROSITE" id="PS50835"/>
    </source>
</evidence>
<dbReference type="Pfam" id="PF00041">
    <property type="entry name" value="fn3"/>
    <property type="match status" value="1"/>
</dbReference>
<dbReference type="SUPFAM" id="SSF49265">
    <property type="entry name" value="Fibronectin type III"/>
    <property type="match status" value="1"/>
</dbReference>
<keyword evidence="3" id="KW-0716">Sensory transduction</keyword>
<evidence type="ECO:0000256" key="4">
    <source>
        <dbReference type="ARBA" id="ARBA00022614"/>
    </source>
</evidence>
<dbReference type="SMART" id="SM00369">
    <property type="entry name" value="LRR_TYP"/>
    <property type="match status" value="4"/>
</dbReference>
<dbReference type="CDD" id="cd00063">
    <property type="entry name" value="FN3"/>
    <property type="match status" value="1"/>
</dbReference>
<feature type="signal peptide" evidence="24">
    <location>
        <begin position="1"/>
        <end position="22"/>
    </location>
</feature>
<dbReference type="PROSITE" id="PS51450">
    <property type="entry name" value="LRR"/>
    <property type="match status" value="1"/>
</dbReference>
<dbReference type="InterPro" id="IPR013098">
    <property type="entry name" value="Ig_I-set"/>
</dbReference>
<keyword evidence="9 23" id="KW-1133">Transmembrane helix</keyword>
<dbReference type="FunFam" id="3.80.10.10:FF:000058">
    <property type="entry name" value="immunoglobulin superfamily containing leucine-rich repeat protein 2"/>
    <property type="match status" value="1"/>
</dbReference>
<keyword evidence="5 23" id="KW-0812">Transmembrane</keyword>
<dbReference type="InterPro" id="IPR003599">
    <property type="entry name" value="Ig_sub"/>
</dbReference>
<evidence type="ECO:0000256" key="17">
    <source>
        <dbReference type="ARBA" id="ARBA00058974"/>
    </source>
</evidence>
<dbReference type="InterPro" id="IPR000483">
    <property type="entry name" value="Cys-rich_flank_reg_C"/>
</dbReference>
<accession>A0AAV6ZW57</accession>
<dbReference type="InterPro" id="IPR013783">
    <property type="entry name" value="Ig-like_fold"/>
</dbReference>
<evidence type="ECO:0000256" key="9">
    <source>
        <dbReference type="ARBA" id="ARBA00022989"/>
    </source>
</evidence>
<dbReference type="InterPro" id="IPR050467">
    <property type="entry name" value="LRFN"/>
</dbReference>
<dbReference type="SUPFAM" id="SSF52058">
    <property type="entry name" value="L domain-like"/>
    <property type="match status" value="1"/>
</dbReference>
<evidence type="ECO:0000256" key="12">
    <source>
        <dbReference type="ARBA" id="ARBA00023180"/>
    </source>
</evidence>
<evidence type="ECO:0000256" key="18">
    <source>
        <dbReference type="ARBA" id="ARBA00068065"/>
    </source>
</evidence>
<evidence type="ECO:0000256" key="21">
    <source>
        <dbReference type="ARBA" id="ARBA00080094"/>
    </source>
</evidence>
<evidence type="ECO:0000313" key="27">
    <source>
        <dbReference type="EMBL" id="KAG8551804.1"/>
    </source>
</evidence>
<dbReference type="InterPro" id="IPR036179">
    <property type="entry name" value="Ig-like_dom_sf"/>
</dbReference>
<keyword evidence="28" id="KW-1185">Reference proteome</keyword>
<feature type="domain" description="Fibronectin type-III" evidence="26">
    <location>
        <begin position="417"/>
        <end position="505"/>
    </location>
</feature>
<evidence type="ECO:0000256" key="5">
    <source>
        <dbReference type="ARBA" id="ARBA00022692"/>
    </source>
</evidence>
<evidence type="ECO:0000256" key="11">
    <source>
        <dbReference type="ARBA" id="ARBA00023157"/>
    </source>
</evidence>
<dbReference type="PROSITE" id="PS50835">
    <property type="entry name" value="IG_LIKE"/>
    <property type="match status" value="1"/>
</dbReference>
<feature type="region of interest" description="Disordered" evidence="22">
    <location>
        <begin position="594"/>
        <end position="613"/>
    </location>
</feature>
<keyword evidence="4" id="KW-0433">Leucine-rich repeat</keyword>
<keyword evidence="11" id="KW-1015">Disulfide bond</keyword>
<keyword evidence="10 23" id="KW-0472">Membrane</keyword>
<keyword evidence="12" id="KW-0325">Glycoprotein</keyword>
<dbReference type="GO" id="GO:0007601">
    <property type="term" value="P:visual perception"/>
    <property type="evidence" value="ECO:0007669"/>
    <property type="project" value="UniProtKB-KW"/>
</dbReference>
<evidence type="ECO:0000256" key="19">
    <source>
        <dbReference type="ARBA" id="ARBA00075045"/>
    </source>
</evidence>
<dbReference type="InterPro" id="IPR032675">
    <property type="entry name" value="LRR_dom_sf"/>
</dbReference>
<organism evidence="27 28">
    <name type="scientific">Engystomops pustulosus</name>
    <name type="common">Tungara frog</name>
    <name type="synonym">Physalaemus pustulosus</name>
    <dbReference type="NCBI Taxonomy" id="76066"/>
    <lineage>
        <taxon>Eukaryota</taxon>
        <taxon>Metazoa</taxon>
        <taxon>Chordata</taxon>
        <taxon>Craniata</taxon>
        <taxon>Vertebrata</taxon>
        <taxon>Euteleostomi</taxon>
        <taxon>Amphibia</taxon>
        <taxon>Batrachia</taxon>
        <taxon>Anura</taxon>
        <taxon>Neobatrachia</taxon>
        <taxon>Hyloidea</taxon>
        <taxon>Leptodactylidae</taxon>
        <taxon>Leiuperinae</taxon>
        <taxon>Engystomops</taxon>
    </lineage>
</organism>
<dbReference type="SMART" id="SM00409">
    <property type="entry name" value="IG"/>
    <property type="match status" value="1"/>
</dbReference>
<dbReference type="InterPro" id="IPR003591">
    <property type="entry name" value="Leu-rich_rpt_typical-subtyp"/>
</dbReference>
<dbReference type="InterPro" id="IPR001611">
    <property type="entry name" value="Leu-rich_rpt"/>
</dbReference>
<proteinExistence type="predicted"/>
<reference evidence="27" key="1">
    <citation type="thesis" date="2020" institute="ProQuest LLC" country="789 East Eisenhower Parkway, Ann Arbor, MI, USA">
        <title>Comparative Genomics and Chromosome Evolution.</title>
        <authorList>
            <person name="Mudd A.B."/>
        </authorList>
    </citation>
    <scope>NUCLEOTIDE SEQUENCE</scope>
    <source>
        <strain evidence="27">237g6f4</strain>
        <tissue evidence="27">Blood</tissue>
    </source>
</reference>
<evidence type="ECO:0000256" key="13">
    <source>
        <dbReference type="ARBA" id="ARBA00023273"/>
    </source>
</evidence>
<evidence type="ECO:0000256" key="7">
    <source>
        <dbReference type="ARBA" id="ARBA00022737"/>
    </source>
</evidence>
<dbReference type="PROSITE" id="PS50853">
    <property type="entry name" value="FN3"/>
    <property type="match status" value="1"/>
</dbReference>
<dbReference type="InterPro" id="IPR003961">
    <property type="entry name" value="FN3_dom"/>
</dbReference>
<dbReference type="InterPro" id="IPR007110">
    <property type="entry name" value="Ig-like_dom"/>
</dbReference>
<keyword evidence="7" id="KW-0677">Repeat</keyword>
<evidence type="ECO:0000256" key="15">
    <source>
        <dbReference type="ARBA" id="ARBA00023319"/>
    </source>
</evidence>
<evidence type="ECO:0000256" key="14">
    <source>
        <dbReference type="ARBA" id="ARBA00023305"/>
    </source>
</evidence>
<dbReference type="PANTHER" id="PTHR45842:SF9">
    <property type="entry name" value="LEUCINE-RICH REPEAT, IMMUNOGLOBULIN-LIKE DOMAIN AND TRANSMEMBRANE DOMAIN-CONTAINING PROTEIN 1"/>
    <property type="match status" value="1"/>
</dbReference>
<evidence type="ECO:0000256" key="6">
    <source>
        <dbReference type="ARBA" id="ARBA00022729"/>
    </source>
</evidence>